<accession>A0A6P5A769</accession>
<dbReference type="PANTHER" id="PTHR22654:SF2">
    <property type="entry name" value="G PROTEIN PATHWAY SUPPRESSOR 2"/>
    <property type="match status" value="1"/>
</dbReference>
<dbReference type="GeneID" id="109479976"/>
<feature type="region of interest" description="Disordered" evidence="1">
    <location>
        <begin position="151"/>
        <end position="225"/>
    </location>
</feature>
<dbReference type="OrthoDB" id="10038194at2759"/>
<feature type="region of interest" description="Disordered" evidence="1">
    <location>
        <begin position="344"/>
        <end position="427"/>
    </location>
</feature>
<evidence type="ECO:0000256" key="1">
    <source>
        <dbReference type="SAM" id="MobiDB-lite"/>
    </source>
</evidence>
<proteinExistence type="predicted"/>
<feature type="compositionally biased region" description="Polar residues" evidence="1">
    <location>
        <begin position="417"/>
        <end position="427"/>
    </location>
</feature>
<protein>
    <submittedName>
        <fullName evidence="3">G protein pathway suppressor 2-like</fullName>
    </submittedName>
</protein>
<dbReference type="InterPro" id="IPR026094">
    <property type="entry name" value="GPS2"/>
</dbReference>
<keyword evidence="2" id="KW-1185">Reference proteome</keyword>
<feature type="compositionally biased region" description="Basic and acidic residues" evidence="1">
    <location>
        <begin position="22"/>
        <end position="50"/>
    </location>
</feature>
<feature type="compositionally biased region" description="Pro residues" evidence="1">
    <location>
        <begin position="168"/>
        <end position="182"/>
    </location>
</feature>
<dbReference type="GO" id="GO:0006357">
    <property type="term" value="P:regulation of transcription by RNA polymerase II"/>
    <property type="evidence" value="ECO:0007669"/>
    <property type="project" value="TreeGrafter"/>
</dbReference>
<sequence>MPALLERPKLSQPMLAALKTHIMKEREKKRQEEQEADKALERKREEDRRRQQQQQESMTLEQTKEEIAKLQKKLDTLQEEKHQLFLQLKRVLNEEDKRKARMREQSDMAAMGHHIYQSGMHLAGAHMVMPGVPVQARTLPVEHAKGAIYQTHTPPTASHGGALKRPRSPSPPVVQVYPPRPSPHSQHPYGVKHHATYAHDQSHHSYPVSQPSHYSSSQSGQPAYAASQSQQAAAYATSQSQTAYQVSQAQHSQYATSQAATGAYAVTQAATKYAHGQAAYTYQYAQHKPEQYGQAYRVQQPGDVKAYLLATTVSSAVLGYMPPQHGTPSQQAAYAEQQTHLRGMAPPQAVHPQQSQQALMPHPQQQQLHVPPQHKASMVSSAYPPRPQTRPGSPAAYQHATAFQSGGTRHPPPHGTYLQQTRPGYYQ</sequence>
<organism evidence="2 3">
    <name type="scientific">Branchiostoma belcheri</name>
    <name type="common">Amphioxus</name>
    <dbReference type="NCBI Taxonomy" id="7741"/>
    <lineage>
        <taxon>Eukaryota</taxon>
        <taxon>Metazoa</taxon>
        <taxon>Chordata</taxon>
        <taxon>Cephalochordata</taxon>
        <taxon>Leptocardii</taxon>
        <taxon>Amphioxiformes</taxon>
        <taxon>Branchiostomatidae</taxon>
        <taxon>Branchiostoma</taxon>
    </lineage>
</organism>
<dbReference type="Pfam" id="PF15991">
    <property type="entry name" value="G_path_suppress"/>
    <property type="match status" value="1"/>
</dbReference>
<dbReference type="PANTHER" id="PTHR22654">
    <property type="entry name" value="G PROTEIN PATHWAY SUPPRESSOR 2"/>
    <property type="match status" value="1"/>
</dbReference>
<dbReference type="KEGG" id="bbel:109479976"/>
<feature type="region of interest" description="Disordered" evidence="1">
    <location>
        <begin position="22"/>
        <end position="65"/>
    </location>
</feature>
<evidence type="ECO:0000313" key="3">
    <source>
        <dbReference type="RefSeq" id="XP_019637616.1"/>
    </source>
</evidence>
<reference evidence="3" key="1">
    <citation type="submission" date="2025-08" db="UniProtKB">
        <authorList>
            <consortium name="RefSeq"/>
        </authorList>
    </citation>
    <scope>IDENTIFICATION</scope>
    <source>
        <tissue evidence="3">Gonad</tissue>
    </source>
</reference>
<dbReference type="RefSeq" id="XP_019637616.1">
    <property type="nucleotide sequence ID" value="XM_019782057.1"/>
</dbReference>
<name>A0A6P5A769_BRABE</name>
<dbReference type="AlphaFoldDB" id="A0A6P5A769"/>
<feature type="compositionally biased region" description="Low complexity" evidence="1">
    <location>
        <begin position="353"/>
        <end position="374"/>
    </location>
</feature>
<dbReference type="Proteomes" id="UP000515135">
    <property type="component" value="Unplaced"/>
</dbReference>
<gene>
    <name evidence="3" type="primary">LOC109479976</name>
</gene>
<dbReference type="GO" id="GO:0005667">
    <property type="term" value="C:transcription regulator complex"/>
    <property type="evidence" value="ECO:0007669"/>
    <property type="project" value="TreeGrafter"/>
</dbReference>
<feature type="compositionally biased region" description="Low complexity" evidence="1">
    <location>
        <begin position="204"/>
        <end position="225"/>
    </location>
</feature>
<dbReference type="GO" id="GO:0003712">
    <property type="term" value="F:transcription coregulator activity"/>
    <property type="evidence" value="ECO:0007669"/>
    <property type="project" value="TreeGrafter"/>
</dbReference>
<evidence type="ECO:0000313" key="2">
    <source>
        <dbReference type="Proteomes" id="UP000515135"/>
    </source>
</evidence>